<keyword evidence="4" id="KW-0547">Nucleotide-binding</keyword>
<keyword evidence="3" id="KW-0808">Transferase</keyword>
<comment type="similarity">
    <text evidence="1">Belongs to the protein kinase superfamily. CMGC Ser/Thr protein kinase family. CDC2/CDKX subfamily.</text>
</comment>
<keyword evidence="10" id="KW-1185">Reference proteome</keyword>
<dbReference type="Gene3D" id="1.10.510.10">
    <property type="entry name" value="Transferase(Phosphotransferase) domain 1"/>
    <property type="match status" value="2"/>
</dbReference>
<dbReference type="InterPro" id="IPR011009">
    <property type="entry name" value="Kinase-like_dom_sf"/>
</dbReference>
<evidence type="ECO:0000313" key="10">
    <source>
        <dbReference type="Proteomes" id="UP000261360"/>
    </source>
</evidence>
<dbReference type="PROSITE" id="PS50011">
    <property type="entry name" value="PROTEIN_KINASE_DOM"/>
    <property type="match status" value="1"/>
</dbReference>
<dbReference type="Ensembl" id="ENSSLDT00000008064.1">
    <property type="protein sequence ID" value="ENSSLDP00000007811.1"/>
    <property type="gene ID" value="ENSSLDG00000006151.1"/>
</dbReference>
<dbReference type="GO" id="GO:0005634">
    <property type="term" value="C:nucleus"/>
    <property type="evidence" value="ECO:0007669"/>
    <property type="project" value="TreeGrafter"/>
</dbReference>
<keyword evidence="5" id="KW-0418">Kinase</keyword>
<proteinExistence type="inferred from homology"/>
<name>A0A3B4WUH2_SERLL</name>
<dbReference type="GeneTree" id="ENSGT00940000160805"/>
<reference evidence="9" key="2">
    <citation type="submission" date="2025-09" db="UniProtKB">
        <authorList>
            <consortium name="Ensembl"/>
        </authorList>
    </citation>
    <scope>IDENTIFICATION</scope>
</reference>
<keyword evidence="6" id="KW-0067">ATP-binding</keyword>
<dbReference type="PANTHER" id="PTHR24056">
    <property type="entry name" value="CELL DIVISION PROTEIN KINASE"/>
    <property type="match status" value="1"/>
</dbReference>
<evidence type="ECO:0000313" key="9">
    <source>
        <dbReference type="Ensembl" id="ENSSLDP00000007811.1"/>
    </source>
</evidence>
<dbReference type="PANTHER" id="PTHR24056:SF46">
    <property type="entry name" value="CYCLIN-DEPENDENT KINASE 5"/>
    <property type="match status" value="1"/>
</dbReference>
<evidence type="ECO:0000256" key="2">
    <source>
        <dbReference type="ARBA" id="ARBA00022527"/>
    </source>
</evidence>
<evidence type="ECO:0000256" key="4">
    <source>
        <dbReference type="ARBA" id="ARBA00022741"/>
    </source>
</evidence>
<feature type="domain" description="Protein kinase" evidence="8">
    <location>
        <begin position="1"/>
        <end position="152"/>
    </location>
</feature>
<evidence type="ECO:0000256" key="1">
    <source>
        <dbReference type="ARBA" id="ARBA00006485"/>
    </source>
</evidence>
<dbReference type="SMART" id="SM00220">
    <property type="entry name" value="S_TKc"/>
    <property type="match status" value="1"/>
</dbReference>
<accession>A0A3B4WUH2</accession>
<dbReference type="PROSITE" id="PS00108">
    <property type="entry name" value="PROTEIN_KINASE_ST"/>
    <property type="match status" value="1"/>
</dbReference>
<dbReference type="SUPFAM" id="SSF56112">
    <property type="entry name" value="Protein kinase-like (PK-like)"/>
    <property type="match status" value="1"/>
</dbReference>
<reference evidence="9" key="1">
    <citation type="submission" date="2025-08" db="UniProtKB">
        <authorList>
            <consortium name="Ensembl"/>
        </authorList>
    </citation>
    <scope>IDENTIFICATION</scope>
</reference>
<dbReference type="InterPro" id="IPR008271">
    <property type="entry name" value="Ser/Thr_kinase_AS"/>
</dbReference>
<protein>
    <recommendedName>
        <fullName evidence="7">Cell division protein kinase 5</fullName>
    </recommendedName>
</protein>
<evidence type="ECO:0000256" key="6">
    <source>
        <dbReference type="ARBA" id="ARBA00022840"/>
    </source>
</evidence>
<dbReference type="STRING" id="1841481.ENSSLDP00000007811"/>
<dbReference type="Pfam" id="PF00069">
    <property type="entry name" value="Pkinase"/>
    <property type="match status" value="1"/>
</dbReference>
<dbReference type="AlphaFoldDB" id="A0A3B4WUH2"/>
<dbReference type="InterPro" id="IPR050108">
    <property type="entry name" value="CDK"/>
</dbReference>
<dbReference type="GO" id="GO:0004693">
    <property type="term" value="F:cyclin-dependent protein serine/threonine kinase activity"/>
    <property type="evidence" value="ECO:0007669"/>
    <property type="project" value="TreeGrafter"/>
</dbReference>
<sequence>MIKRALLQLLRGVAFCHDRRVLHRDLKPQNLLINKQGELKLADFGLARAFAIPVRSYTHEVMASGRPMFPGCSEHDQVMRIFKVLGTPTEETWPSMIDLPEYKSDWPKFEAVPLSTVAPNLDALGLDLLSRMLRYEPSRRVSAKEALEHAYFEGVTPVERMRD</sequence>
<evidence type="ECO:0000256" key="7">
    <source>
        <dbReference type="ARBA" id="ARBA00041295"/>
    </source>
</evidence>
<keyword evidence="2" id="KW-0723">Serine/threonine-protein kinase</keyword>
<evidence type="ECO:0000259" key="8">
    <source>
        <dbReference type="PROSITE" id="PS50011"/>
    </source>
</evidence>
<dbReference type="GO" id="GO:0005737">
    <property type="term" value="C:cytoplasm"/>
    <property type="evidence" value="ECO:0007669"/>
    <property type="project" value="TreeGrafter"/>
</dbReference>
<dbReference type="GO" id="GO:0005524">
    <property type="term" value="F:ATP binding"/>
    <property type="evidence" value="ECO:0007669"/>
    <property type="project" value="UniProtKB-KW"/>
</dbReference>
<evidence type="ECO:0000256" key="5">
    <source>
        <dbReference type="ARBA" id="ARBA00022777"/>
    </source>
</evidence>
<dbReference type="InterPro" id="IPR000719">
    <property type="entry name" value="Prot_kinase_dom"/>
</dbReference>
<organism evidence="9 10">
    <name type="scientific">Seriola lalandi dorsalis</name>
    <dbReference type="NCBI Taxonomy" id="1841481"/>
    <lineage>
        <taxon>Eukaryota</taxon>
        <taxon>Metazoa</taxon>
        <taxon>Chordata</taxon>
        <taxon>Craniata</taxon>
        <taxon>Vertebrata</taxon>
        <taxon>Euteleostomi</taxon>
        <taxon>Actinopterygii</taxon>
        <taxon>Neopterygii</taxon>
        <taxon>Teleostei</taxon>
        <taxon>Neoteleostei</taxon>
        <taxon>Acanthomorphata</taxon>
        <taxon>Carangaria</taxon>
        <taxon>Carangiformes</taxon>
        <taxon>Carangidae</taxon>
        <taxon>Seriola</taxon>
    </lineage>
</organism>
<dbReference type="Proteomes" id="UP000261360">
    <property type="component" value="Unplaced"/>
</dbReference>
<evidence type="ECO:0000256" key="3">
    <source>
        <dbReference type="ARBA" id="ARBA00022679"/>
    </source>
</evidence>